<dbReference type="PANTHER" id="PTHR30055">
    <property type="entry name" value="HTH-TYPE TRANSCRIPTIONAL REGULATOR RUTR"/>
    <property type="match status" value="1"/>
</dbReference>
<dbReference type="PANTHER" id="PTHR30055:SF234">
    <property type="entry name" value="HTH-TYPE TRANSCRIPTIONAL REGULATOR BETI"/>
    <property type="match status" value="1"/>
</dbReference>
<dbReference type="GO" id="GO:0003700">
    <property type="term" value="F:DNA-binding transcription factor activity"/>
    <property type="evidence" value="ECO:0007669"/>
    <property type="project" value="TreeGrafter"/>
</dbReference>
<evidence type="ECO:0000256" key="5">
    <source>
        <dbReference type="PROSITE-ProRule" id="PRU00335"/>
    </source>
</evidence>
<keyword evidence="1" id="KW-0678">Repressor</keyword>
<keyword evidence="2" id="KW-0805">Transcription regulation</keyword>
<dbReference type="InterPro" id="IPR036271">
    <property type="entry name" value="Tet_transcr_reg_TetR-rel_C_sf"/>
</dbReference>
<evidence type="ECO:0000256" key="3">
    <source>
        <dbReference type="ARBA" id="ARBA00023125"/>
    </source>
</evidence>
<evidence type="ECO:0000256" key="2">
    <source>
        <dbReference type="ARBA" id="ARBA00023015"/>
    </source>
</evidence>
<dbReference type="GO" id="GO:0000976">
    <property type="term" value="F:transcription cis-regulatory region binding"/>
    <property type="evidence" value="ECO:0007669"/>
    <property type="project" value="TreeGrafter"/>
</dbReference>
<protein>
    <submittedName>
        <fullName evidence="8">TetR/AcrR family transcriptional regulator</fullName>
    </submittedName>
</protein>
<dbReference type="Proteomes" id="UP001165378">
    <property type="component" value="Unassembled WGS sequence"/>
</dbReference>
<name>A0AA41U4A9_9ACTN</name>
<dbReference type="RefSeq" id="WP_235058347.1">
    <property type="nucleotide sequence ID" value="NZ_JAKFHA010000052.1"/>
</dbReference>
<organism evidence="8 9">
    <name type="scientific">Yinghuangia soli</name>
    <dbReference type="NCBI Taxonomy" id="2908204"/>
    <lineage>
        <taxon>Bacteria</taxon>
        <taxon>Bacillati</taxon>
        <taxon>Actinomycetota</taxon>
        <taxon>Actinomycetes</taxon>
        <taxon>Kitasatosporales</taxon>
        <taxon>Streptomycetaceae</taxon>
        <taxon>Yinghuangia</taxon>
    </lineage>
</organism>
<dbReference type="SUPFAM" id="SSF48498">
    <property type="entry name" value="Tetracyclin repressor-like, C-terminal domain"/>
    <property type="match status" value="1"/>
</dbReference>
<feature type="DNA-binding region" description="H-T-H motif" evidence="5">
    <location>
        <begin position="44"/>
        <end position="63"/>
    </location>
</feature>
<dbReference type="InterPro" id="IPR039538">
    <property type="entry name" value="BetI_C"/>
</dbReference>
<dbReference type="InterPro" id="IPR001647">
    <property type="entry name" value="HTH_TetR"/>
</dbReference>
<gene>
    <name evidence="8" type="ORF">LZ495_41055</name>
</gene>
<comment type="caution">
    <text evidence="8">The sequence shown here is derived from an EMBL/GenBank/DDBJ whole genome shotgun (WGS) entry which is preliminary data.</text>
</comment>
<feature type="domain" description="HTH tetR-type" evidence="7">
    <location>
        <begin position="21"/>
        <end position="81"/>
    </location>
</feature>
<dbReference type="EMBL" id="JAKFHA010000052">
    <property type="protein sequence ID" value="MCF2533578.1"/>
    <property type="molecule type" value="Genomic_DNA"/>
</dbReference>
<sequence>MPNTDPARKAPGPRRRYPKGEAKRAEILRTALEVLAAEGDRKASLRVIADRVGLTATGLTHYFGTREELFLAVLDERDREATAAAEGVADSLEAVTRTVEHNLGVPGLVRLYVALTASAADPGHPAGPYFARRYQGLHGALRRGIEAMQADGRARTDVGADELARLVIAAIDGLQMQWLVDPEVDMIRAVDGLVTMITSFPSD</sequence>
<evidence type="ECO:0000313" key="8">
    <source>
        <dbReference type="EMBL" id="MCF2533578.1"/>
    </source>
</evidence>
<evidence type="ECO:0000259" key="7">
    <source>
        <dbReference type="PROSITE" id="PS50977"/>
    </source>
</evidence>
<dbReference type="SUPFAM" id="SSF46689">
    <property type="entry name" value="Homeodomain-like"/>
    <property type="match status" value="1"/>
</dbReference>
<dbReference type="Pfam" id="PF13977">
    <property type="entry name" value="TetR_C_6"/>
    <property type="match status" value="1"/>
</dbReference>
<proteinExistence type="predicted"/>
<dbReference type="AlphaFoldDB" id="A0AA41U4A9"/>
<dbReference type="InterPro" id="IPR050109">
    <property type="entry name" value="HTH-type_TetR-like_transc_reg"/>
</dbReference>
<dbReference type="InterPro" id="IPR009057">
    <property type="entry name" value="Homeodomain-like_sf"/>
</dbReference>
<evidence type="ECO:0000256" key="4">
    <source>
        <dbReference type="ARBA" id="ARBA00023163"/>
    </source>
</evidence>
<evidence type="ECO:0000313" key="9">
    <source>
        <dbReference type="Proteomes" id="UP001165378"/>
    </source>
</evidence>
<reference evidence="8" key="1">
    <citation type="submission" date="2022-01" db="EMBL/GenBank/DDBJ databases">
        <title>Genome-Based Taxonomic Classification of the Phylum Actinobacteria.</title>
        <authorList>
            <person name="Gao Y."/>
        </authorList>
    </citation>
    <scope>NUCLEOTIDE SEQUENCE</scope>
    <source>
        <strain evidence="8">KLBMP 8922</strain>
    </source>
</reference>
<dbReference type="Pfam" id="PF00440">
    <property type="entry name" value="TetR_N"/>
    <property type="match status" value="1"/>
</dbReference>
<keyword evidence="9" id="KW-1185">Reference proteome</keyword>
<evidence type="ECO:0000256" key="6">
    <source>
        <dbReference type="SAM" id="MobiDB-lite"/>
    </source>
</evidence>
<keyword evidence="4" id="KW-0804">Transcription</keyword>
<dbReference type="PROSITE" id="PS50977">
    <property type="entry name" value="HTH_TETR_2"/>
    <property type="match status" value="1"/>
</dbReference>
<dbReference type="Gene3D" id="1.10.357.10">
    <property type="entry name" value="Tetracycline Repressor, domain 2"/>
    <property type="match status" value="1"/>
</dbReference>
<accession>A0AA41U4A9</accession>
<feature type="region of interest" description="Disordered" evidence="6">
    <location>
        <begin position="1"/>
        <end position="21"/>
    </location>
</feature>
<evidence type="ECO:0000256" key="1">
    <source>
        <dbReference type="ARBA" id="ARBA00022491"/>
    </source>
</evidence>
<keyword evidence="3 5" id="KW-0238">DNA-binding</keyword>